<dbReference type="InterPro" id="IPR035919">
    <property type="entry name" value="EAL_sf"/>
</dbReference>
<organism evidence="3 4">
    <name type="scientific">Pseudobowmanella zhangzhouensis</name>
    <dbReference type="NCBI Taxonomy" id="1537679"/>
    <lineage>
        <taxon>Bacteria</taxon>
        <taxon>Pseudomonadati</taxon>
        <taxon>Pseudomonadota</taxon>
        <taxon>Gammaproteobacteria</taxon>
        <taxon>Alteromonadales</taxon>
        <taxon>Alteromonadaceae</taxon>
    </lineage>
</organism>
<protein>
    <submittedName>
        <fullName evidence="3">EAL and HDOD domain-containing protein</fullName>
    </submittedName>
</protein>
<dbReference type="InterPro" id="IPR014408">
    <property type="entry name" value="dGMP_Pdiesterase_EAL/HD-GYP"/>
</dbReference>
<accession>A0ABW1XNN1</accession>
<evidence type="ECO:0000313" key="4">
    <source>
        <dbReference type="Proteomes" id="UP001596364"/>
    </source>
</evidence>
<evidence type="ECO:0000259" key="1">
    <source>
        <dbReference type="PROSITE" id="PS50883"/>
    </source>
</evidence>
<reference evidence="4" key="1">
    <citation type="journal article" date="2019" name="Int. J. Syst. Evol. Microbiol.">
        <title>The Global Catalogue of Microorganisms (GCM) 10K type strain sequencing project: providing services to taxonomists for standard genome sequencing and annotation.</title>
        <authorList>
            <consortium name="The Broad Institute Genomics Platform"/>
            <consortium name="The Broad Institute Genome Sequencing Center for Infectious Disease"/>
            <person name="Wu L."/>
            <person name="Ma J."/>
        </authorList>
    </citation>
    <scope>NUCLEOTIDE SEQUENCE [LARGE SCALE GENOMIC DNA]</scope>
    <source>
        <strain evidence="4">CGMCC 1.16031</strain>
    </source>
</reference>
<dbReference type="PIRSF" id="PIRSF003180">
    <property type="entry name" value="DiGMPpdiest_YuxH"/>
    <property type="match status" value="1"/>
</dbReference>
<dbReference type="Proteomes" id="UP001596364">
    <property type="component" value="Unassembled WGS sequence"/>
</dbReference>
<dbReference type="PROSITE" id="PS50883">
    <property type="entry name" value="EAL"/>
    <property type="match status" value="1"/>
</dbReference>
<dbReference type="EMBL" id="JBHSUS010000001">
    <property type="protein sequence ID" value="MFC6440920.1"/>
    <property type="molecule type" value="Genomic_DNA"/>
</dbReference>
<dbReference type="PROSITE" id="PS51833">
    <property type="entry name" value="HDOD"/>
    <property type="match status" value="1"/>
</dbReference>
<dbReference type="Pfam" id="PF08668">
    <property type="entry name" value="HDOD"/>
    <property type="match status" value="1"/>
</dbReference>
<dbReference type="InterPro" id="IPR013976">
    <property type="entry name" value="HDOD"/>
</dbReference>
<dbReference type="PANTHER" id="PTHR33525:SF4">
    <property type="entry name" value="CYCLIC DI-GMP PHOSPHODIESTERASE CDGJ"/>
    <property type="match status" value="1"/>
</dbReference>
<dbReference type="InterPro" id="IPR052340">
    <property type="entry name" value="RNase_Y/CdgJ"/>
</dbReference>
<feature type="domain" description="HDOD" evidence="2">
    <location>
        <begin position="198"/>
        <end position="385"/>
    </location>
</feature>
<comment type="caution">
    <text evidence="3">The sequence shown here is derived from an EMBL/GenBank/DDBJ whole genome shotgun (WGS) entry which is preliminary data.</text>
</comment>
<name>A0ABW1XNN1_9ALTE</name>
<dbReference type="Gene3D" id="3.20.20.450">
    <property type="entry name" value="EAL domain"/>
    <property type="match status" value="1"/>
</dbReference>
<gene>
    <name evidence="3" type="ORF">ACFP85_12265</name>
</gene>
<dbReference type="Gene3D" id="1.10.3210.10">
    <property type="entry name" value="Hypothetical protein af1432"/>
    <property type="match status" value="1"/>
</dbReference>
<dbReference type="SUPFAM" id="SSF141868">
    <property type="entry name" value="EAL domain-like"/>
    <property type="match status" value="1"/>
</dbReference>
<dbReference type="InterPro" id="IPR001633">
    <property type="entry name" value="EAL_dom"/>
</dbReference>
<evidence type="ECO:0000259" key="2">
    <source>
        <dbReference type="PROSITE" id="PS51833"/>
    </source>
</evidence>
<evidence type="ECO:0000313" key="3">
    <source>
        <dbReference type="EMBL" id="MFC6440920.1"/>
    </source>
</evidence>
<dbReference type="SUPFAM" id="SSF109604">
    <property type="entry name" value="HD-domain/PDEase-like"/>
    <property type="match status" value="1"/>
</dbReference>
<dbReference type="RefSeq" id="WP_131258750.1">
    <property type="nucleotide sequence ID" value="NZ_JBHSUS010000001.1"/>
</dbReference>
<keyword evidence="4" id="KW-1185">Reference proteome</keyword>
<dbReference type="Pfam" id="PF00563">
    <property type="entry name" value="EAL"/>
    <property type="match status" value="1"/>
</dbReference>
<sequence length="415" mass="47889">MFAYVARQPILDNNMEVQAYELLFRDGKNNCFPDVLPDEATSSILARNYLTLGLEEFSGDKRSFINFHKDSLLNDFTSILNPEKTVVEIVETIPTTREMVEACKRIKNNGYTLALDDHNFDPRWDVFLPYIDMLKVDTHRTPIETIAQHLPKFQRANIKLVAEKVETREEYEKLKPYGFDLYQGYYFAKPQIIKSRNLPTSKLAMLQLMEITAHAGFDLQKVNDIFEKDVGLSYMLLRFINNPLINKRYEITSIRHALNYMGELELKKFISLVALARISDDKPFELLHMSLVRAKFCELLSHECKDKDNPPKGFLVGLFSLLDTLLDQDINTVIGKLPVDNEIKDALMSKEGRLTTYLHTAKAFESANWLNLIRFSKQMGVDQRQLHSLFNQAIVWGNNIRQVVSNHFPTARVSG</sequence>
<feature type="domain" description="EAL" evidence="1">
    <location>
        <begin position="1"/>
        <end position="204"/>
    </location>
</feature>
<proteinExistence type="predicted"/>
<dbReference type="PANTHER" id="PTHR33525">
    <property type="match status" value="1"/>
</dbReference>